<feature type="compositionally biased region" description="Low complexity" evidence="1">
    <location>
        <begin position="357"/>
        <end position="377"/>
    </location>
</feature>
<dbReference type="RefSeq" id="XP_013332574.1">
    <property type="nucleotide sequence ID" value="XM_013477120.1"/>
</dbReference>
<feature type="transmembrane region" description="Helical" evidence="2">
    <location>
        <begin position="184"/>
        <end position="208"/>
    </location>
</feature>
<dbReference type="OrthoDB" id="347601at2759"/>
<feature type="region of interest" description="Disordered" evidence="1">
    <location>
        <begin position="1"/>
        <end position="62"/>
    </location>
</feature>
<evidence type="ECO:0000256" key="2">
    <source>
        <dbReference type="SAM" id="Phobius"/>
    </source>
</evidence>
<feature type="transmembrane region" description="Helical" evidence="2">
    <location>
        <begin position="127"/>
        <end position="150"/>
    </location>
</feature>
<dbReference type="Proteomes" id="UP000030763">
    <property type="component" value="Unassembled WGS sequence"/>
</dbReference>
<feature type="compositionally biased region" description="Polar residues" evidence="1">
    <location>
        <begin position="27"/>
        <end position="42"/>
    </location>
</feature>
<accession>U6M0D3</accession>
<keyword evidence="2" id="KW-1133">Transmembrane helix</keyword>
<dbReference type="VEuPathDB" id="ToxoDB:EMWEY_00000060"/>
<name>U6M0D3_EIMMA</name>
<evidence type="ECO:0000313" key="4">
    <source>
        <dbReference type="Proteomes" id="UP000030763"/>
    </source>
</evidence>
<protein>
    <recommendedName>
        <fullName evidence="5">Transmembrane protein</fullName>
    </recommendedName>
</protein>
<proteinExistence type="predicted"/>
<reference evidence="3" key="2">
    <citation type="submission" date="2013-10" db="EMBL/GenBank/DDBJ databases">
        <authorList>
            <person name="Aslett M."/>
        </authorList>
    </citation>
    <scope>NUCLEOTIDE SEQUENCE [LARGE SCALE GENOMIC DNA]</scope>
    <source>
        <strain evidence="3">Weybridge</strain>
    </source>
</reference>
<dbReference type="EMBL" id="HG718748">
    <property type="protein sequence ID" value="CDJ55924.1"/>
    <property type="molecule type" value="Genomic_DNA"/>
</dbReference>
<evidence type="ECO:0008006" key="5">
    <source>
        <dbReference type="Google" id="ProtNLM"/>
    </source>
</evidence>
<organism evidence="3 4">
    <name type="scientific">Eimeria maxima</name>
    <name type="common">Coccidian parasite</name>
    <dbReference type="NCBI Taxonomy" id="5804"/>
    <lineage>
        <taxon>Eukaryota</taxon>
        <taxon>Sar</taxon>
        <taxon>Alveolata</taxon>
        <taxon>Apicomplexa</taxon>
        <taxon>Conoidasida</taxon>
        <taxon>Coccidia</taxon>
        <taxon>Eucoccidiorida</taxon>
        <taxon>Eimeriorina</taxon>
        <taxon>Eimeriidae</taxon>
        <taxon>Eimeria</taxon>
    </lineage>
</organism>
<dbReference type="AlphaFoldDB" id="U6M0D3"/>
<keyword evidence="2" id="KW-0812">Transmembrane</keyword>
<dbReference type="OMA" id="ENETMQA"/>
<evidence type="ECO:0000313" key="3">
    <source>
        <dbReference type="EMBL" id="CDJ55924.1"/>
    </source>
</evidence>
<evidence type="ECO:0000256" key="1">
    <source>
        <dbReference type="SAM" id="MobiDB-lite"/>
    </source>
</evidence>
<feature type="transmembrane region" description="Helical" evidence="2">
    <location>
        <begin position="156"/>
        <end position="177"/>
    </location>
</feature>
<gene>
    <name evidence="3" type="ORF">EMWEY_00000060</name>
</gene>
<sequence length="394" mass="42173">MRENDSSSCQQSKASAASRTHSDTSGDKNSSGSITHSDTPGDTNNSLLLSKSTSPVGSPVDPLEGTDSAECLVSASKCNLKTTAINCESQVIRVSNGPCEAEDESHTPFDKRRSYLQISRRLQKIRVLPALIACFSSLVVTSAVCGAEIAIRAVDISSSVALLCSSVLACLLASFAAHRRSHALLVGLVMLEILFTLYSIAFASVGIVNVGLLRKRREKLQEDDVMQAEQRENALRITRNMLIEQAVFTCLYFLIAAAHCCAAASANHLRAAVRPFDSRLRRKRQRARAMKKLNVLPPREQEEIEETGDQRTPAGGSSKGLGLLHCNSVTQAEAASKDSSESGEFGEGNDRHSVEDSGSNNLTTSSSSYTPTGSNSSQMAEEESAKTVEAGDVS</sequence>
<keyword evidence="4" id="KW-1185">Reference proteome</keyword>
<dbReference type="GeneID" id="25333992"/>
<keyword evidence="2" id="KW-0472">Membrane</keyword>
<feature type="compositionally biased region" description="Low complexity" evidence="1">
    <location>
        <begin position="43"/>
        <end position="54"/>
    </location>
</feature>
<feature type="compositionally biased region" description="Low complexity" evidence="1">
    <location>
        <begin position="1"/>
        <end position="18"/>
    </location>
</feature>
<reference evidence="3" key="1">
    <citation type="submission" date="2013-10" db="EMBL/GenBank/DDBJ databases">
        <title>Genomic analysis of the causative agents of coccidiosis in chickens.</title>
        <authorList>
            <person name="Reid A.J."/>
            <person name="Blake D."/>
            <person name="Billington K."/>
            <person name="Browne H."/>
            <person name="Dunn M."/>
            <person name="Hung S."/>
            <person name="Kawahara F."/>
            <person name="Miranda-Saavedra D."/>
            <person name="Mourier T."/>
            <person name="Nagra H."/>
            <person name="Otto T.D."/>
            <person name="Rawlings N."/>
            <person name="Sanchez A."/>
            <person name="Sanders M."/>
            <person name="Subramaniam C."/>
            <person name="Tay Y."/>
            <person name="Dear P."/>
            <person name="Doerig C."/>
            <person name="Gruber A."/>
            <person name="Parkinson J."/>
            <person name="Shirley M."/>
            <person name="Wan K.L."/>
            <person name="Berriman M."/>
            <person name="Tomley F."/>
            <person name="Pain A."/>
        </authorList>
    </citation>
    <scope>NUCLEOTIDE SEQUENCE [LARGE SCALE GENOMIC DNA]</scope>
    <source>
        <strain evidence="3">Weybridge</strain>
    </source>
</reference>
<feature type="region of interest" description="Disordered" evidence="1">
    <location>
        <begin position="288"/>
        <end position="394"/>
    </location>
</feature>